<comment type="caution">
    <text evidence="1">The sequence shown here is derived from an EMBL/GenBank/DDBJ whole genome shotgun (WGS) entry which is preliminary data.</text>
</comment>
<sequence length="156" mass="18264">MKCPQSQDIIQRLKKIQQEIPSILIQLQVAWRRCGNDCMCEEQALELVERGENLITSLNFIFTRKQMSIDSLDGQHDMLDEILSDFENYRLFLKKIVSSQNAKFKKNDKMPITKLKKYLAKSGEEIREICNDLPSMAKYFEAVAPCFTDYMLTRNE</sequence>
<dbReference type="Proteomes" id="UP000053237">
    <property type="component" value="Unassembled WGS sequence"/>
</dbReference>
<accession>A0A024GGI0</accession>
<protein>
    <submittedName>
        <fullName evidence="1">Uncharacterized protein</fullName>
    </submittedName>
</protein>
<dbReference type="EMBL" id="CAIX01000103">
    <property type="protein sequence ID" value="CCI45650.1"/>
    <property type="molecule type" value="Genomic_DNA"/>
</dbReference>
<reference evidence="1 2" key="1">
    <citation type="submission" date="2012-05" db="EMBL/GenBank/DDBJ databases">
        <title>Recombination and specialization in a pathogen metapopulation.</title>
        <authorList>
            <person name="Gardiner A."/>
            <person name="Kemen E."/>
            <person name="Schultz-Larsen T."/>
            <person name="MacLean D."/>
            <person name="Van Oosterhout C."/>
            <person name="Jones J.D.G."/>
        </authorList>
    </citation>
    <scope>NUCLEOTIDE SEQUENCE [LARGE SCALE GENOMIC DNA]</scope>
    <source>
        <strain evidence="1 2">Ac Nc2</strain>
    </source>
</reference>
<gene>
    <name evidence="1" type="ORF">BN9_065470</name>
</gene>
<proteinExistence type="predicted"/>
<dbReference type="InParanoid" id="A0A024GGI0"/>
<evidence type="ECO:0000313" key="2">
    <source>
        <dbReference type="Proteomes" id="UP000053237"/>
    </source>
</evidence>
<keyword evidence="2" id="KW-1185">Reference proteome</keyword>
<evidence type="ECO:0000313" key="1">
    <source>
        <dbReference type="EMBL" id="CCI45650.1"/>
    </source>
</evidence>
<organism evidence="1 2">
    <name type="scientific">Albugo candida</name>
    <dbReference type="NCBI Taxonomy" id="65357"/>
    <lineage>
        <taxon>Eukaryota</taxon>
        <taxon>Sar</taxon>
        <taxon>Stramenopiles</taxon>
        <taxon>Oomycota</taxon>
        <taxon>Peronosporomycetes</taxon>
        <taxon>Albuginales</taxon>
        <taxon>Albuginaceae</taxon>
        <taxon>Albugo</taxon>
    </lineage>
</organism>
<name>A0A024GGI0_9STRA</name>
<dbReference type="AlphaFoldDB" id="A0A024GGI0"/>